<organism evidence="9 10">
    <name type="scientific">Physocladia obscura</name>
    <dbReference type="NCBI Taxonomy" id="109957"/>
    <lineage>
        <taxon>Eukaryota</taxon>
        <taxon>Fungi</taxon>
        <taxon>Fungi incertae sedis</taxon>
        <taxon>Chytridiomycota</taxon>
        <taxon>Chytridiomycota incertae sedis</taxon>
        <taxon>Chytridiomycetes</taxon>
        <taxon>Chytridiales</taxon>
        <taxon>Chytriomycetaceae</taxon>
        <taxon>Physocladia</taxon>
    </lineage>
</organism>
<keyword evidence="2 7" id="KW-0853">WD repeat</keyword>
<dbReference type="Gene3D" id="2.130.10.10">
    <property type="entry name" value="YVTN repeat-like/Quinoprotein amine dehydrogenase"/>
    <property type="match status" value="1"/>
</dbReference>
<feature type="repeat" description="WD" evidence="7">
    <location>
        <begin position="315"/>
        <end position="356"/>
    </location>
</feature>
<accession>A0AAD5TAQ2</accession>
<dbReference type="Pfam" id="PF24807">
    <property type="entry name" value="WD40_CDC20-Fz"/>
    <property type="match status" value="1"/>
</dbReference>
<keyword evidence="4" id="KW-0677">Repeat</keyword>
<name>A0AAD5TAQ2_9FUNG</name>
<dbReference type="GO" id="GO:1905786">
    <property type="term" value="P:positive regulation of anaphase-promoting complex-dependent catabolic process"/>
    <property type="evidence" value="ECO:0007669"/>
    <property type="project" value="TreeGrafter"/>
</dbReference>
<dbReference type="Proteomes" id="UP001211907">
    <property type="component" value="Unassembled WGS sequence"/>
</dbReference>
<dbReference type="PROSITE" id="PS50082">
    <property type="entry name" value="WD_REPEATS_2"/>
    <property type="match status" value="3"/>
</dbReference>
<feature type="repeat" description="WD" evidence="7">
    <location>
        <begin position="530"/>
        <end position="562"/>
    </location>
</feature>
<evidence type="ECO:0000256" key="7">
    <source>
        <dbReference type="PROSITE-ProRule" id="PRU00221"/>
    </source>
</evidence>
<comment type="caution">
    <text evidence="9">The sequence shown here is derived from an EMBL/GenBank/DDBJ whole genome shotgun (WGS) entry which is preliminary data.</text>
</comment>
<evidence type="ECO:0000256" key="5">
    <source>
        <dbReference type="ARBA" id="ARBA00022776"/>
    </source>
</evidence>
<reference evidence="9" key="1">
    <citation type="submission" date="2020-05" db="EMBL/GenBank/DDBJ databases">
        <title>Phylogenomic resolution of chytrid fungi.</title>
        <authorList>
            <person name="Stajich J.E."/>
            <person name="Amses K."/>
            <person name="Simmons R."/>
            <person name="Seto K."/>
            <person name="Myers J."/>
            <person name="Bonds A."/>
            <person name="Quandt C.A."/>
            <person name="Barry K."/>
            <person name="Liu P."/>
            <person name="Grigoriev I."/>
            <person name="Longcore J.E."/>
            <person name="James T.Y."/>
        </authorList>
    </citation>
    <scope>NUCLEOTIDE SEQUENCE</scope>
    <source>
        <strain evidence="9">JEL0513</strain>
    </source>
</reference>
<comment type="similarity">
    <text evidence="1">Belongs to the WD repeat CDC20/Fizzy family.</text>
</comment>
<dbReference type="SUPFAM" id="SSF50998">
    <property type="entry name" value="Quinoprotein alcohol dehydrogenase-like"/>
    <property type="match status" value="1"/>
</dbReference>
<dbReference type="SMART" id="SM00320">
    <property type="entry name" value="WD40"/>
    <property type="match status" value="6"/>
</dbReference>
<proteinExistence type="inferred from homology"/>
<evidence type="ECO:0000256" key="4">
    <source>
        <dbReference type="ARBA" id="ARBA00022737"/>
    </source>
</evidence>
<dbReference type="PANTHER" id="PTHR19918">
    <property type="entry name" value="CELL DIVISION CYCLE 20 CDC20 FIZZY -RELATED"/>
    <property type="match status" value="1"/>
</dbReference>
<dbReference type="GO" id="GO:0051301">
    <property type="term" value="P:cell division"/>
    <property type="evidence" value="ECO:0007669"/>
    <property type="project" value="UniProtKB-KW"/>
</dbReference>
<dbReference type="GO" id="GO:0010997">
    <property type="term" value="F:anaphase-promoting complex binding"/>
    <property type="evidence" value="ECO:0007669"/>
    <property type="project" value="InterPro"/>
</dbReference>
<dbReference type="InterPro" id="IPR033010">
    <property type="entry name" value="Cdc20/Fizzy"/>
</dbReference>
<evidence type="ECO:0000256" key="2">
    <source>
        <dbReference type="ARBA" id="ARBA00022574"/>
    </source>
</evidence>
<dbReference type="GO" id="GO:0016740">
    <property type="term" value="F:transferase activity"/>
    <property type="evidence" value="ECO:0007669"/>
    <property type="project" value="UniProtKB-KW"/>
</dbReference>
<dbReference type="EMBL" id="JADGJH010000018">
    <property type="protein sequence ID" value="KAJ3142051.1"/>
    <property type="molecule type" value="Genomic_DNA"/>
</dbReference>
<evidence type="ECO:0000256" key="3">
    <source>
        <dbReference type="ARBA" id="ARBA00022618"/>
    </source>
</evidence>
<dbReference type="GO" id="GO:1990757">
    <property type="term" value="F:ubiquitin ligase activator activity"/>
    <property type="evidence" value="ECO:0007669"/>
    <property type="project" value="TreeGrafter"/>
</dbReference>
<keyword evidence="5" id="KW-0498">Mitosis</keyword>
<dbReference type="InterPro" id="IPR015943">
    <property type="entry name" value="WD40/YVTN_repeat-like_dom_sf"/>
</dbReference>
<dbReference type="GO" id="GO:0031145">
    <property type="term" value="P:anaphase-promoting complex-dependent catabolic process"/>
    <property type="evidence" value="ECO:0007669"/>
    <property type="project" value="TreeGrafter"/>
</dbReference>
<dbReference type="PROSITE" id="PS50294">
    <property type="entry name" value="WD_REPEATS_REGION"/>
    <property type="match status" value="2"/>
</dbReference>
<keyword evidence="6" id="KW-0131">Cell cycle</keyword>
<dbReference type="InterPro" id="IPR056150">
    <property type="entry name" value="WD40_CDC20-Fz"/>
</dbReference>
<dbReference type="GO" id="GO:0005680">
    <property type="term" value="C:anaphase-promoting complex"/>
    <property type="evidence" value="ECO:0007669"/>
    <property type="project" value="TreeGrafter"/>
</dbReference>
<dbReference type="InterPro" id="IPR001680">
    <property type="entry name" value="WD40_rpt"/>
</dbReference>
<dbReference type="PANTHER" id="PTHR19918:SF8">
    <property type="entry name" value="FI02843P"/>
    <property type="match status" value="1"/>
</dbReference>
<sequence>MHSAVSLPRTPIRNATKHAAIFTPPINASPNSITPKQALLGSLSSLSMNNNNNFVSTINNVTPRKQVPPLTLAALSLALSTAKSAASSPLKPHPPIRIATAATSAKKKQQQQKIRENLRDLRSDYSPSKSSSDIGFRAKVMKSSSYAFQYDRYIPNRGSTDMVSSHFHLSATLEDKLSSETASRTSIIPKTLPPPLTASQLAYQEEIAKACGVSLTARILAFKPPAPVSKNPFHQTSSFVKKNNTGACHTAQRRRRIQTQPERVLDSPGILDDYYLNLIDWDNNLAVALEGTVYVWNGDTGNVTEFCRANENDDEMGPSATICSVQWAADGEYLAVGIGNGDTQIWDLETQTKVRTMSGHSSRVGVLSWDRHIVSSGCRDGSIWHHDVRVSNHKVGELMGHTQEVCGLKWRADGGLLASGGNDNLVNIWDARSSVPRSTKTIHNAAVKAIAWCPWQLNLLATGGGTADRQIHFWNTASSSAAPLNSIDTGSQVTSLIWSKTYKEIISSHGHPDNQLTIWGYPNCGKIIDLEGHDARILHAALSPDGSTVVSSSSDENLKFWKAFERPVAAAGSGSAKCLGAGGIKLGGEKGVVAGLGGNTGNGCIDEELATATKRMAIR</sequence>
<evidence type="ECO:0000259" key="8">
    <source>
        <dbReference type="Pfam" id="PF24807"/>
    </source>
</evidence>
<evidence type="ECO:0000256" key="1">
    <source>
        <dbReference type="ARBA" id="ARBA00006445"/>
    </source>
</evidence>
<keyword evidence="10" id="KW-1185">Reference proteome</keyword>
<feature type="domain" description="CDC20/Fizzy WD40" evidence="8">
    <location>
        <begin position="265"/>
        <end position="561"/>
    </location>
</feature>
<gene>
    <name evidence="9" type="primary">CDC20</name>
    <name evidence="9" type="ORF">HK100_003246</name>
</gene>
<keyword evidence="9" id="KW-0808">Transferase</keyword>
<evidence type="ECO:0000313" key="10">
    <source>
        <dbReference type="Proteomes" id="UP001211907"/>
    </source>
</evidence>
<evidence type="ECO:0000256" key="6">
    <source>
        <dbReference type="ARBA" id="ARBA00023306"/>
    </source>
</evidence>
<dbReference type="InterPro" id="IPR011047">
    <property type="entry name" value="Quinoprotein_ADH-like_sf"/>
</dbReference>
<dbReference type="CDD" id="cd00200">
    <property type="entry name" value="WD40"/>
    <property type="match status" value="1"/>
</dbReference>
<evidence type="ECO:0000313" key="9">
    <source>
        <dbReference type="EMBL" id="KAJ3142051.1"/>
    </source>
</evidence>
<dbReference type="InterPro" id="IPR019775">
    <property type="entry name" value="WD40_repeat_CS"/>
</dbReference>
<dbReference type="PROSITE" id="PS00678">
    <property type="entry name" value="WD_REPEATS_1"/>
    <property type="match status" value="1"/>
</dbReference>
<keyword evidence="3" id="KW-0132">Cell division</keyword>
<feature type="repeat" description="WD" evidence="7">
    <location>
        <begin position="398"/>
        <end position="439"/>
    </location>
</feature>
<protein>
    <submittedName>
        <fullName evidence="9">Ubiquitin-protein transferase activating protein</fullName>
    </submittedName>
</protein>
<dbReference type="AlphaFoldDB" id="A0AAD5TAQ2"/>